<dbReference type="EMBL" id="AP018933">
    <property type="protein sequence ID" value="BBG30498.1"/>
    <property type="molecule type" value="Genomic_DNA"/>
</dbReference>
<feature type="domain" description="Transcription factor LuxR-like autoinducer-binding" evidence="4">
    <location>
        <begin position="25"/>
        <end position="163"/>
    </location>
</feature>
<dbReference type="GO" id="GO:0003677">
    <property type="term" value="F:DNA binding"/>
    <property type="evidence" value="ECO:0007669"/>
    <property type="project" value="UniProtKB-KW"/>
</dbReference>
<evidence type="ECO:0000313" key="6">
    <source>
        <dbReference type="Proteomes" id="UP000267342"/>
    </source>
</evidence>
<protein>
    <submittedName>
        <fullName evidence="5">DNA-binding HTH domain-containing proteins</fullName>
    </submittedName>
</protein>
<dbReference type="KEGG" id="zpl:ZBT109_1748"/>
<name>A0A348HFU6_9GAMM</name>
<dbReference type="SUPFAM" id="SSF75516">
    <property type="entry name" value="Pheromone-binding domain of LuxR-like quorum-sensing transcription factors"/>
    <property type="match status" value="1"/>
</dbReference>
<evidence type="ECO:0000256" key="3">
    <source>
        <dbReference type="ARBA" id="ARBA00023163"/>
    </source>
</evidence>
<organism evidence="5 6">
    <name type="scientific">Zymobacter palmae</name>
    <dbReference type="NCBI Taxonomy" id="33074"/>
    <lineage>
        <taxon>Bacteria</taxon>
        <taxon>Pseudomonadati</taxon>
        <taxon>Pseudomonadota</taxon>
        <taxon>Gammaproteobacteria</taxon>
        <taxon>Oceanospirillales</taxon>
        <taxon>Halomonadaceae</taxon>
        <taxon>Zymobacter group</taxon>
        <taxon>Zymobacter</taxon>
    </lineage>
</organism>
<evidence type="ECO:0000256" key="1">
    <source>
        <dbReference type="ARBA" id="ARBA00023015"/>
    </source>
</evidence>
<evidence type="ECO:0000256" key="2">
    <source>
        <dbReference type="ARBA" id="ARBA00023125"/>
    </source>
</evidence>
<reference evidence="5 6" key="1">
    <citation type="submission" date="2018-09" db="EMBL/GenBank/DDBJ databases">
        <title>Zymobacter palmae IAM14233 (=T109) whole genome analysis.</title>
        <authorList>
            <person name="Yanase H."/>
        </authorList>
    </citation>
    <scope>NUCLEOTIDE SEQUENCE [LARGE SCALE GENOMIC DNA]</scope>
    <source>
        <strain evidence="5 6">IAM14233</strain>
    </source>
</reference>
<dbReference type="OrthoDB" id="9774661at2"/>
<keyword evidence="2 5" id="KW-0238">DNA-binding</keyword>
<accession>A0A348HFU6</accession>
<proteinExistence type="predicted"/>
<dbReference type="AlphaFoldDB" id="A0A348HFU6"/>
<evidence type="ECO:0000313" key="5">
    <source>
        <dbReference type="EMBL" id="BBG30498.1"/>
    </source>
</evidence>
<keyword evidence="1" id="KW-0805">Transcription regulation</keyword>
<dbReference type="RefSeq" id="WP_027706014.1">
    <property type="nucleotide sequence ID" value="NZ_AP018933.1"/>
</dbReference>
<dbReference type="Pfam" id="PF03472">
    <property type="entry name" value="Autoind_bind"/>
    <property type="match status" value="1"/>
</dbReference>
<dbReference type="Gene3D" id="3.30.450.80">
    <property type="entry name" value="Transcription factor LuxR-like, autoinducer-binding domain"/>
    <property type="match status" value="1"/>
</dbReference>
<dbReference type="InterPro" id="IPR005143">
    <property type="entry name" value="TF_LuxR_autoind-bd_dom"/>
</dbReference>
<dbReference type="InterPro" id="IPR036693">
    <property type="entry name" value="TF_LuxR_autoind-bd_dom_sf"/>
</dbReference>
<keyword evidence="3" id="KW-0804">Transcription</keyword>
<gene>
    <name evidence="5" type="ORF">ZBT109_1748</name>
</gene>
<keyword evidence="6" id="KW-1185">Reference proteome</keyword>
<sequence length="240" mass="26923">MNTNNWKLDLFSALDSAHSVKTVMDVSLDAVRPFGFDFCGWRTNTQPAKNNNSNGVVAFNAIEDKALEKIANGDCDYAPVPRHCAISQAPISWRGTTDEDLFFQAPEVLEEYYGTGHHSGWAISTSAHDGQKGIFFVESRSILSPDEMWHAEQHMQWVSAAAYIRMDELKKSSLDHYISPDEIALLRKLYWHNASIKNVMADSSINAIKLFSMLDDLRKKFGCDSVHALVVHALFLGLID</sequence>
<evidence type="ECO:0000259" key="4">
    <source>
        <dbReference type="Pfam" id="PF03472"/>
    </source>
</evidence>
<dbReference type="Proteomes" id="UP000267342">
    <property type="component" value="Chromosome"/>
</dbReference>